<sequence>MKRFTLLVALLGVFLSPVTRAEETAMCKSMCAADKQQCAKRAGTLTELDTFAGEEKNPLAHTANQMRSETARSAERSDFMKRKRERLDACDASYLRCTRSCAPAASVRSEKASLVK</sequence>
<dbReference type="RefSeq" id="WP_231058196.1">
    <property type="nucleotide sequence ID" value="NZ_JAJNOC010000003.1"/>
</dbReference>
<evidence type="ECO:0000256" key="2">
    <source>
        <dbReference type="SAM" id="SignalP"/>
    </source>
</evidence>
<organism evidence="3 4">
    <name type="scientific">Massilia phyllostachyos</name>
    <dbReference type="NCBI Taxonomy" id="2898585"/>
    <lineage>
        <taxon>Bacteria</taxon>
        <taxon>Pseudomonadati</taxon>
        <taxon>Pseudomonadota</taxon>
        <taxon>Betaproteobacteria</taxon>
        <taxon>Burkholderiales</taxon>
        <taxon>Oxalobacteraceae</taxon>
        <taxon>Telluria group</taxon>
        <taxon>Massilia</taxon>
    </lineage>
</organism>
<proteinExistence type="predicted"/>
<evidence type="ECO:0000313" key="4">
    <source>
        <dbReference type="Proteomes" id="UP001179361"/>
    </source>
</evidence>
<name>A0ABS8Q563_9BURK</name>
<dbReference type="Proteomes" id="UP001179361">
    <property type="component" value="Unassembled WGS sequence"/>
</dbReference>
<comment type="caution">
    <text evidence="3">The sequence shown here is derived from an EMBL/GenBank/DDBJ whole genome shotgun (WGS) entry which is preliminary data.</text>
</comment>
<feature type="chain" id="PRO_5046035646" description="PsiF repeat-containing protein" evidence="2">
    <location>
        <begin position="22"/>
        <end position="116"/>
    </location>
</feature>
<dbReference type="EMBL" id="JAJNOC010000003">
    <property type="protein sequence ID" value="MCD2516874.1"/>
    <property type="molecule type" value="Genomic_DNA"/>
</dbReference>
<feature type="region of interest" description="Disordered" evidence="1">
    <location>
        <begin position="57"/>
        <end position="79"/>
    </location>
</feature>
<evidence type="ECO:0008006" key="5">
    <source>
        <dbReference type="Google" id="ProtNLM"/>
    </source>
</evidence>
<evidence type="ECO:0000256" key="1">
    <source>
        <dbReference type="SAM" id="MobiDB-lite"/>
    </source>
</evidence>
<evidence type="ECO:0000313" key="3">
    <source>
        <dbReference type="EMBL" id="MCD2516874.1"/>
    </source>
</evidence>
<keyword evidence="2" id="KW-0732">Signal</keyword>
<reference evidence="3" key="1">
    <citation type="submission" date="2021-11" db="EMBL/GenBank/DDBJ databases">
        <title>The complete genome of Massilia sp sp. G4R7.</title>
        <authorList>
            <person name="Liu L."/>
            <person name="Yue J."/>
            <person name="Yuan J."/>
            <person name="Yang F."/>
            <person name="Li L."/>
        </authorList>
    </citation>
    <scope>NUCLEOTIDE SEQUENCE</scope>
    <source>
        <strain evidence="3">G4R7</strain>
    </source>
</reference>
<feature type="compositionally biased region" description="Basic and acidic residues" evidence="1">
    <location>
        <begin position="69"/>
        <end position="79"/>
    </location>
</feature>
<accession>A0ABS8Q563</accession>
<feature type="signal peptide" evidence="2">
    <location>
        <begin position="1"/>
        <end position="21"/>
    </location>
</feature>
<keyword evidence="4" id="KW-1185">Reference proteome</keyword>
<protein>
    <recommendedName>
        <fullName evidence="5">PsiF repeat-containing protein</fullName>
    </recommendedName>
</protein>
<gene>
    <name evidence="3" type="ORF">LQ564_11210</name>
</gene>